<dbReference type="AlphaFoldDB" id="A0A921ZAJ5"/>
<dbReference type="Gene3D" id="3.40.50.720">
    <property type="entry name" value="NAD(P)-binding Rossmann-like Domain"/>
    <property type="match status" value="1"/>
</dbReference>
<keyword evidence="3" id="KW-1185">Reference proteome</keyword>
<dbReference type="PANTHER" id="PTHR43157:SF31">
    <property type="entry name" value="PHOSPHATIDYLINOSITOL-GLYCAN BIOSYNTHESIS CLASS F PROTEIN"/>
    <property type="match status" value="1"/>
</dbReference>
<keyword evidence="1" id="KW-0560">Oxidoreductase</keyword>
<dbReference type="GO" id="GO:0016491">
    <property type="term" value="F:oxidoreductase activity"/>
    <property type="evidence" value="ECO:0007669"/>
    <property type="project" value="UniProtKB-KW"/>
</dbReference>
<reference evidence="2" key="1">
    <citation type="journal article" date="2016" name="Insect Biochem. Mol. Biol.">
        <title>Multifaceted biological insights from a draft genome sequence of the tobacco hornworm moth, Manduca sexta.</title>
        <authorList>
            <person name="Kanost M.R."/>
            <person name="Arrese E.L."/>
            <person name="Cao X."/>
            <person name="Chen Y.R."/>
            <person name="Chellapilla S."/>
            <person name="Goldsmith M.R."/>
            <person name="Grosse-Wilde E."/>
            <person name="Heckel D.G."/>
            <person name="Herndon N."/>
            <person name="Jiang H."/>
            <person name="Papanicolaou A."/>
            <person name="Qu J."/>
            <person name="Soulages J.L."/>
            <person name="Vogel H."/>
            <person name="Walters J."/>
            <person name="Waterhouse R.M."/>
            <person name="Ahn S.J."/>
            <person name="Almeida F.C."/>
            <person name="An C."/>
            <person name="Aqrawi P."/>
            <person name="Bretschneider A."/>
            <person name="Bryant W.B."/>
            <person name="Bucks S."/>
            <person name="Chao H."/>
            <person name="Chevignon G."/>
            <person name="Christen J.M."/>
            <person name="Clarke D.F."/>
            <person name="Dittmer N.T."/>
            <person name="Ferguson L.C.F."/>
            <person name="Garavelou S."/>
            <person name="Gordon K.H.J."/>
            <person name="Gunaratna R.T."/>
            <person name="Han Y."/>
            <person name="Hauser F."/>
            <person name="He Y."/>
            <person name="Heidel-Fischer H."/>
            <person name="Hirsh A."/>
            <person name="Hu Y."/>
            <person name="Jiang H."/>
            <person name="Kalra D."/>
            <person name="Klinner C."/>
            <person name="Konig C."/>
            <person name="Kovar C."/>
            <person name="Kroll A.R."/>
            <person name="Kuwar S.S."/>
            <person name="Lee S.L."/>
            <person name="Lehman R."/>
            <person name="Li K."/>
            <person name="Li Z."/>
            <person name="Liang H."/>
            <person name="Lovelace S."/>
            <person name="Lu Z."/>
            <person name="Mansfield J.H."/>
            <person name="McCulloch K.J."/>
            <person name="Mathew T."/>
            <person name="Morton B."/>
            <person name="Muzny D.M."/>
            <person name="Neunemann D."/>
            <person name="Ongeri F."/>
            <person name="Pauchet Y."/>
            <person name="Pu L.L."/>
            <person name="Pyrousis I."/>
            <person name="Rao X.J."/>
            <person name="Redding A."/>
            <person name="Roesel C."/>
            <person name="Sanchez-Gracia A."/>
            <person name="Schaack S."/>
            <person name="Shukla A."/>
            <person name="Tetreau G."/>
            <person name="Wang Y."/>
            <person name="Xiong G.H."/>
            <person name="Traut W."/>
            <person name="Walsh T.K."/>
            <person name="Worley K.C."/>
            <person name="Wu D."/>
            <person name="Wu W."/>
            <person name="Wu Y.Q."/>
            <person name="Zhang X."/>
            <person name="Zou Z."/>
            <person name="Zucker H."/>
            <person name="Briscoe A.D."/>
            <person name="Burmester T."/>
            <person name="Clem R.J."/>
            <person name="Feyereisen R."/>
            <person name="Grimmelikhuijzen C.J.P."/>
            <person name="Hamodrakas S.J."/>
            <person name="Hansson B.S."/>
            <person name="Huguet E."/>
            <person name="Jermiin L.S."/>
            <person name="Lan Q."/>
            <person name="Lehman H.K."/>
            <person name="Lorenzen M."/>
            <person name="Merzendorfer H."/>
            <person name="Michalopoulos I."/>
            <person name="Morton D.B."/>
            <person name="Muthukrishnan S."/>
            <person name="Oakeshott J.G."/>
            <person name="Palmer W."/>
            <person name="Park Y."/>
            <person name="Passarelli A.L."/>
            <person name="Rozas J."/>
            <person name="Schwartz L.M."/>
            <person name="Smith W."/>
            <person name="Southgate A."/>
            <person name="Vilcinskas A."/>
            <person name="Vogt R."/>
            <person name="Wang P."/>
            <person name="Werren J."/>
            <person name="Yu X.Q."/>
            <person name="Zhou J.J."/>
            <person name="Brown S.J."/>
            <person name="Scherer S.E."/>
            <person name="Richards S."/>
            <person name="Blissard G.W."/>
        </authorList>
    </citation>
    <scope>NUCLEOTIDE SEQUENCE</scope>
</reference>
<dbReference type="InterPro" id="IPR002347">
    <property type="entry name" value="SDR_fam"/>
</dbReference>
<accession>A0A921ZAJ5</accession>
<dbReference type="Proteomes" id="UP000791440">
    <property type="component" value="Unassembled WGS sequence"/>
</dbReference>
<evidence type="ECO:0008006" key="4">
    <source>
        <dbReference type="Google" id="ProtNLM"/>
    </source>
</evidence>
<dbReference type="InterPro" id="IPR036291">
    <property type="entry name" value="NAD(P)-bd_dom_sf"/>
</dbReference>
<dbReference type="PANTHER" id="PTHR43157">
    <property type="entry name" value="PHOSPHATIDYLINOSITOL-GLYCAN BIOSYNTHESIS CLASS F PROTEIN-RELATED"/>
    <property type="match status" value="1"/>
</dbReference>
<sequence length="317" mass="35943">MYRRDDFSDCDTDIRLDGKVALVTGATAGTGFEIAKNLARRGAKVIIASRNATKLAGAKQDIIMDSGNQNIVARQMDLASLTSVRNFVGELRSEPRLDILINNIGAIGLQDRLTEDGLQLMMQVNYFGSFLLTFLLFPLMRRSAPSRIVNVSSLALILGHIDFDNWNDVNKYSNFGYYCNAKLADVLFSVEMNKRAADSGVSVYSMDPGLGKSEFFRNFENDILKNILNSALLHFGRPLHRVATMSVYLAVDPKFETESGKHFRDCKEFYSSWFANDTILTRRVWEESKKLVRITREEDWERAQNNFGSRTQLYNII</sequence>
<dbReference type="SUPFAM" id="SSF51735">
    <property type="entry name" value="NAD(P)-binding Rossmann-fold domains"/>
    <property type="match status" value="1"/>
</dbReference>
<evidence type="ECO:0000313" key="3">
    <source>
        <dbReference type="Proteomes" id="UP000791440"/>
    </source>
</evidence>
<dbReference type="Pfam" id="PF00106">
    <property type="entry name" value="adh_short"/>
    <property type="match status" value="1"/>
</dbReference>
<protein>
    <recommendedName>
        <fullName evidence="4">RDH13</fullName>
    </recommendedName>
</protein>
<evidence type="ECO:0000256" key="1">
    <source>
        <dbReference type="ARBA" id="ARBA00023002"/>
    </source>
</evidence>
<gene>
    <name evidence="2" type="ORF">O3G_MSEX008436</name>
</gene>
<evidence type="ECO:0000313" key="2">
    <source>
        <dbReference type="EMBL" id="KAG6453970.1"/>
    </source>
</evidence>
<dbReference type="EMBL" id="JH668454">
    <property type="protein sequence ID" value="KAG6453970.1"/>
    <property type="molecule type" value="Genomic_DNA"/>
</dbReference>
<organism evidence="2 3">
    <name type="scientific">Manduca sexta</name>
    <name type="common">Tobacco hawkmoth</name>
    <name type="synonym">Tobacco hornworm</name>
    <dbReference type="NCBI Taxonomy" id="7130"/>
    <lineage>
        <taxon>Eukaryota</taxon>
        <taxon>Metazoa</taxon>
        <taxon>Ecdysozoa</taxon>
        <taxon>Arthropoda</taxon>
        <taxon>Hexapoda</taxon>
        <taxon>Insecta</taxon>
        <taxon>Pterygota</taxon>
        <taxon>Neoptera</taxon>
        <taxon>Endopterygota</taxon>
        <taxon>Lepidoptera</taxon>
        <taxon>Glossata</taxon>
        <taxon>Ditrysia</taxon>
        <taxon>Bombycoidea</taxon>
        <taxon>Sphingidae</taxon>
        <taxon>Sphinginae</taxon>
        <taxon>Sphingini</taxon>
        <taxon>Manduca</taxon>
    </lineage>
</organism>
<name>A0A921ZAJ5_MANSE</name>
<comment type="caution">
    <text evidence="2">The sequence shown here is derived from an EMBL/GenBank/DDBJ whole genome shotgun (WGS) entry which is preliminary data.</text>
</comment>
<reference evidence="2" key="2">
    <citation type="submission" date="2020-12" db="EMBL/GenBank/DDBJ databases">
        <authorList>
            <person name="Kanost M."/>
        </authorList>
    </citation>
    <scope>NUCLEOTIDE SEQUENCE</scope>
</reference>
<proteinExistence type="predicted"/>
<dbReference type="PRINTS" id="PR00081">
    <property type="entry name" value="GDHRDH"/>
</dbReference>